<feature type="compositionally biased region" description="Low complexity" evidence="17">
    <location>
        <begin position="1285"/>
        <end position="1298"/>
    </location>
</feature>
<reference evidence="19" key="1">
    <citation type="submission" date="2020-11" db="EMBL/GenBank/DDBJ databases">
        <authorList>
            <person name="Tran Van P."/>
        </authorList>
    </citation>
    <scope>NUCLEOTIDE SEQUENCE</scope>
</reference>
<feature type="compositionally biased region" description="Low complexity" evidence="17">
    <location>
        <begin position="289"/>
        <end position="298"/>
    </location>
</feature>
<evidence type="ECO:0000256" key="1">
    <source>
        <dbReference type="ARBA" id="ARBA00004123"/>
    </source>
</evidence>
<comment type="catalytic activity">
    <reaction evidence="14">
        <text>L-threonyl-[protein] + ATP = O-phospho-L-threonyl-[protein] + ADP + H(+)</text>
        <dbReference type="Rhea" id="RHEA:46608"/>
        <dbReference type="Rhea" id="RHEA-COMP:11060"/>
        <dbReference type="Rhea" id="RHEA-COMP:11605"/>
        <dbReference type="ChEBI" id="CHEBI:15378"/>
        <dbReference type="ChEBI" id="CHEBI:30013"/>
        <dbReference type="ChEBI" id="CHEBI:30616"/>
        <dbReference type="ChEBI" id="CHEBI:61977"/>
        <dbReference type="ChEBI" id="CHEBI:456216"/>
        <dbReference type="EC" id="2.7.11.1"/>
    </reaction>
</comment>
<feature type="compositionally biased region" description="Polar residues" evidence="17">
    <location>
        <begin position="178"/>
        <end position="206"/>
    </location>
</feature>
<dbReference type="InterPro" id="IPR050494">
    <property type="entry name" value="Ser_Thr_dual-spec_kinase"/>
</dbReference>
<feature type="compositionally biased region" description="Low complexity" evidence="17">
    <location>
        <begin position="100"/>
        <end position="116"/>
    </location>
</feature>
<feature type="compositionally biased region" description="Low complexity" evidence="17">
    <location>
        <begin position="39"/>
        <end position="55"/>
    </location>
</feature>
<dbReference type="GO" id="GO:0005524">
    <property type="term" value="F:ATP binding"/>
    <property type="evidence" value="ECO:0007669"/>
    <property type="project" value="UniProtKB-UniRule"/>
</dbReference>
<feature type="compositionally biased region" description="Polar residues" evidence="17">
    <location>
        <begin position="1224"/>
        <end position="1239"/>
    </location>
</feature>
<feature type="region of interest" description="Disordered" evidence="17">
    <location>
        <begin position="276"/>
        <end position="299"/>
    </location>
</feature>
<keyword evidence="4" id="KW-0723">Serine/threonine-protein kinase</keyword>
<evidence type="ECO:0000256" key="12">
    <source>
        <dbReference type="ARBA" id="ARBA00023163"/>
    </source>
</evidence>
<keyword evidence="5" id="KW-0597">Phosphoprotein</keyword>
<evidence type="ECO:0000256" key="10">
    <source>
        <dbReference type="ARBA" id="ARBA00022843"/>
    </source>
</evidence>
<dbReference type="Gene3D" id="1.10.510.10">
    <property type="entry name" value="Transferase(Phosphotransferase) domain 1"/>
    <property type="match status" value="1"/>
</dbReference>
<dbReference type="InterPro" id="IPR011009">
    <property type="entry name" value="Kinase-like_dom_sf"/>
</dbReference>
<evidence type="ECO:0000256" key="16">
    <source>
        <dbReference type="ARBA" id="ARBA00061380"/>
    </source>
</evidence>
<feature type="compositionally biased region" description="Low complexity" evidence="17">
    <location>
        <begin position="689"/>
        <end position="698"/>
    </location>
</feature>
<comment type="subcellular location">
    <subcellularLocation>
        <location evidence="1">Nucleus</location>
    </subcellularLocation>
</comment>
<evidence type="ECO:0000256" key="3">
    <source>
        <dbReference type="ARBA" id="ARBA00022499"/>
    </source>
</evidence>
<feature type="compositionally biased region" description="Polar residues" evidence="17">
    <location>
        <begin position="1418"/>
        <end position="1428"/>
    </location>
</feature>
<dbReference type="PROSITE" id="PS00107">
    <property type="entry name" value="PROTEIN_KINASE_ATP"/>
    <property type="match status" value="1"/>
</dbReference>
<evidence type="ECO:0000256" key="17">
    <source>
        <dbReference type="SAM" id="MobiDB-lite"/>
    </source>
</evidence>
<evidence type="ECO:0000256" key="2">
    <source>
        <dbReference type="ARBA" id="ARBA00012513"/>
    </source>
</evidence>
<feature type="region of interest" description="Disordered" evidence="17">
    <location>
        <begin position="1491"/>
        <end position="1510"/>
    </location>
</feature>
<feature type="compositionally biased region" description="Low complexity" evidence="17">
    <location>
        <begin position="756"/>
        <end position="778"/>
    </location>
</feature>
<organism evidence="19">
    <name type="scientific">Cyprideis torosa</name>
    <dbReference type="NCBI Taxonomy" id="163714"/>
    <lineage>
        <taxon>Eukaryota</taxon>
        <taxon>Metazoa</taxon>
        <taxon>Ecdysozoa</taxon>
        <taxon>Arthropoda</taxon>
        <taxon>Crustacea</taxon>
        <taxon>Oligostraca</taxon>
        <taxon>Ostracoda</taxon>
        <taxon>Podocopa</taxon>
        <taxon>Podocopida</taxon>
        <taxon>Cytherocopina</taxon>
        <taxon>Cytheroidea</taxon>
        <taxon>Cytherideidae</taxon>
        <taxon>Cyprideis</taxon>
    </lineage>
</organism>
<dbReference type="FunFam" id="3.30.200.20:FF:000022">
    <property type="entry name" value="Homeodomain-interacting protein kinase 2 isoform 1"/>
    <property type="match status" value="1"/>
</dbReference>
<dbReference type="PROSITE" id="PS00108">
    <property type="entry name" value="PROTEIN_KINASE_ST"/>
    <property type="match status" value="1"/>
</dbReference>
<dbReference type="InterPro" id="IPR008271">
    <property type="entry name" value="Ser/Thr_kinase_AS"/>
</dbReference>
<feature type="domain" description="Protein kinase" evidence="18">
    <location>
        <begin position="319"/>
        <end position="647"/>
    </location>
</feature>
<keyword evidence="12" id="KW-0804">Transcription</keyword>
<dbReference type="FunFam" id="1.10.510.10:FF:000029">
    <property type="entry name" value="Homeodomain-interacting protein kinase 2 isoform 1"/>
    <property type="match status" value="1"/>
</dbReference>
<evidence type="ECO:0000256" key="9">
    <source>
        <dbReference type="ARBA" id="ARBA00022840"/>
    </source>
</evidence>
<feature type="compositionally biased region" description="Low complexity" evidence="17">
    <location>
        <begin position="1080"/>
        <end position="1091"/>
    </location>
</feature>
<keyword evidence="10" id="KW-0832">Ubl conjugation</keyword>
<feature type="region of interest" description="Disordered" evidence="17">
    <location>
        <begin position="750"/>
        <end position="778"/>
    </location>
</feature>
<dbReference type="SUPFAM" id="SSF56112">
    <property type="entry name" value="Protein kinase-like (PK-like)"/>
    <property type="match status" value="1"/>
</dbReference>
<feature type="region of interest" description="Disordered" evidence="17">
    <location>
        <begin position="976"/>
        <end position="1127"/>
    </location>
</feature>
<dbReference type="PANTHER" id="PTHR24058">
    <property type="entry name" value="DUAL SPECIFICITY PROTEIN KINASE"/>
    <property type="match status" value="1"/>
</dbReference>
<dbReference type="EC" id="2.7.11.1" evidence="2"/>
<feature type="compositionally biased region" description="Low complexity" evidence="17">
    <location>
        <begin position="154"/>
        <end position="167"/>
    </location>
</feature>
<keyword evidence="9" id="KW-0067">ATP-binding</keyword>
<feature type="region of interest" description="Disordered" evidence="17">
    <location>
        <begin position="1621"/>
        <end position="1651"/>
    </location>
</feature>
<dbReference type="GO" id="GO:0005654">
    <property type="term" value="C:nucleoplasm"/>
    <property type="evidence" value="ECO:0007669"/>
    <property type="project" value="UniProtKB-ARBA"/>
</dbReference>
<keyword evidence="3" id="KW-1017">Isopeptide bond</keyword>
<gene>
    <name evidence="19" type="ORF">CTOB1V02_LOCUS579</name>
</gene>
<dbReference type="InterPro" id="IPR000719">
    <property type="entry name" value="Prot_kinase_dom"/>
</dbReference>
<dbReference type="GO" id="GO:0004674">
    <property type="term" value="F:protein serine/threonine kinase activity"/>
    <property type="evidence" value="ECO:0007669"/>
    <property type="project" value="UniProtKB-KW"/>
</dbReference>
<keyword evidence="6" id="KW-0808">Transferase</keyword>
<feature type="region of interest" description="Disordered" evidence="17">
    <location>
        <begin position="37"/>
        <end position="81"/>
    </location>
</feature>
<feature type="compositionally biased region" description="Low complexity" evidence="17">
    <location>
        <begin position="1258"/>
        <end position="1270"/>
    </location>
</feature>
<evidence type="ECO:0000256" key="15">
    <source>
        <dbReference type="ARBA" id="ARBA00048679"/>
    </source>
</evidence>
<evidence type="ECO:0000256" key="7">
    <source>
        <dbReference type="ARBA" id="ARBA00022741"/>
    </source>
</evidence>
<feature type="region of interest" description="Disordered" evidence="17">
    <location>
        <begin position="1397"/>
        <end position="1429"/>
    </location>
</feature>
<evidence type="ECO:0000259" key="18">
    <source>
        <dbReference type="PROSITE" id="PS50011"/>
    </source>
</evidence>
<evidence type="ECO:0000256" key="4">
    <source>
        <dbReference type="ARBA" id="ARBA00022527"/>
    </source>
</evidence>
<dbReference type="PANTHER" id="PTHR24058:SF17">
    <property type="entry name" value="HOMEODOMAIN INTERACTING PROTEIN KINASE, ISOFORM D"/>
    <property type="match status" value="1"/>
</dbReference>
<dbReference type="SMART" id="SM00220">
    <property type="entry name" value="S_TKc"/>
    <property type="match status" value="1"/>
</dbReference>
<dbReference type="OrthoDB" id="10030361at2759"/>
<feature type="compositionally biased region" description="Low complexity" evidence="17">
    <location>
        <begin position="1114"/>
        <end position="1127"/>
    </location>
</feature>
<feature type="region of interest" description="Disordered" evidence="17">
    <location>
        <begin position="681"/>
        <end position="711"/>
    </location>
</feature>
<name>A0A7R8ZFT7_9CRUS</name>
<feature type="compositionally biased region" description="Polar residues" evidence="17">
    <location>
        <begin position="233"/>
        <end position="247"/>
    </location>
</feature>
<protein>
    <recommendedName>
        <fullName evidence="2">non-specific serine/threonine protein kinase</fullName>
        <ecNumber evidence="2">2.7.11.1</ecNumber>
    </recommendedName>
</protein>
<dbReference type="GO" id="GO:0005737">
    <property type="term" value="C:cytoplasm"/>
    <property type="evidence" value="ECO:0007669"/>
    <property type="project" value="UniProtKB-ARBA"/>
</dbReference>
<feature type="region of interest" description="Disordered" evidence="17">
    <location>
        <begin position="1207"/>
        <end position="1302"/>
    </location>
</feature>
<dbReference type="PROSITE" id="PS50011">
    <property type="entry name" value="PROTEIN_KINASE_DOM"/>
    <property type="match status" value="1"/>
</dbReference>
<sequence length="1694" mass="182004">MSQKLSCGIRNYVPQVLGVWRFDMYLCPQPLPLTQSHLSHGSPSSQFGPSSSSANSKKRRYDLQLQQQQPHLSDPQHHSIQRPSFFPDLVVSSYPSLSTATTTTVSSASQRVTTATGGNILQTPSGTSGENAIYPPTPNSVSVSGSHQKQKRNSPPSSSRPLPSHAHQPPPSSHYFPQPSSHVQYHSRRQNTQQASSSYNRGSVANSARPEEPSSLRQTCQTHPRKRKWCDTPPQSQAQRYPQTQRAAAQHRGLATAPSQTITGSLVGAVPTHLAPQASSHAHSHHQTSAKASLSSSSNGDGDYRLVQHEVLASQTSHYEVLEFLGRGTFGQVVKCWKKGTNEIVAIKILKNHPSYARQGQIEVSILNRLAQESADEYNFVRAHECFSHKNHTCLVFEMLEQNLYDFLKQNKFSPLPLKCIRPIVQQVLTALGKLKELGLIHADLKPENLMLVDPVRKPYRVKVIDFGSASHVSKAVCNTYLQSRYYRAPEIILGLPFSEAIDMWSLGCVIAELFLGWPLYPGSSEYDQIRYICQTQGLPPDSMLVNAGKRSRFFVRDLEAHYPCYRLKAQEEQEMETGMKSKEARKYIFNSLDDIGQVNVPTDLDGADFLAEKADRLEFIDLLKRMLTMDQDRRITPREGLAHPFVTMSHLAPYAHCPTVKASVGMMDVCLGDRWKSMSHHHHHQHSRTASNSASSRSLHHHGASSSPVDSASAALMSNFINAAAAAPFGTATNPYGVLAVAAVHQQSRRRASHHSSAAVTDPYAAGAQPPTLTAPAAPQTAAAPQLVSSIFCPQSAAVMAAAYQAIAAASSPHAAVVAQQQSAPNAAATSIQIQPSLLSQQVPTQQQYVPVSVMDPSGAGRRMLTIQAPAWTQQAAQRPGVLVPTQAAPSAASSHPWAPQSAIQHTAVEDAWRRTFLVDGGTLLHGDQGALFPSPLDTIPTLTAAAAAQAAADAYSEYHRNLIAAATATGYSTAAPGHHHTQLAPPTAPSTRGPSKKISNSSNGGYNRSQYGGSQHQTSHMNQSHYQPSTASTNTAAHHSQARKKESSPSRVLIGGRHNNQHHHGGRTYPQQHPPQASPSTSSLPQLSPVKKRVKEAQSPSPPLMANHQPHRGSGVVSSSSQNSRQMMYPDAMEYPPRPRRAADWVFNGETAAPGNRDSGGGRIKQMSATRSEKEGIRRTMITIRDSPLPPDVVSPAVSVITISDSDEELKPAPTAAVEGSSEASPSVGLVSSTTQDRPPVISCAALRDSEEDSSPAHSSKVSSSQVVTEEPLQPMENGSHETSPVGSSATTSSSSRFQQPQIKLEIPDDTVAHSVQEAPSHVVANDVHIGNSNPAPTTEQHDPVLRIKTEPKWNSMSTGAALSQKKRLLAKVQSDFGGMNGQCFYQPPNGAVWSSEGGTNHGHHDMQHQGGDASSHLSISGQPSPGETERLLLKAYQQQRMEDLHLVQPMHSGALRRSLAESFPSPPPPLSCFTSVVSSSKMAVTSTTSSSALFPPPSHPHPPRDQQQAVLDYLTAAAVTAHHHAAPQPPSAFGNRTRLGRVISPSQLLAAGHGPSGRAAHSGSRHTNPAALSPLSHATQQLYQTPDGQIYVATSLSQPQSYIRAANAVQVATAAQLVPPPPAHSSRSQAPHPHHSVITGPPQPLPAHMQPTAAAVLASPQYAAAYASAAAAALSPAAGKTYPALYHLFGE</sequence>
<dbReference type="Gene3D" id="3.30.200.20">
    <property type="entry name" value="Phosphorylase Kinase, domain 1"/>
    <property type="match status" value="1"/>
</dbReference>
<comment type="similarity">
    <text evidence="16">Belongs to the protein kinase superfamily. CMGC Ser/Thr protein kinase family. HIPK subfamily.</text>
</comment>
<feature type="region of interest" description="Disordered" evidence="17">
    <location>
        <begin position="1551"/>
        <end position="1574"/>
    </location>
</feature>
<dbReference type="CDD" id="cd14211">
    <property type="entry name" value="STKc_HIPK"/>
    <property type="match status" value="1"/>
</dbReference>
<evidence type="ECO:0000256" key="11">
    <source>
        <dbReference type="ARBA" id="ARBA00023015"/>
    </source>
</evidence>
<comment type="catalytic activity">
    <reaction evidence="15">
        <text>L-seryl-[protein] + ATP = O-phospho-L-seryl-[protein] + ADP + H(+)</text>
        <dbReference type="Rhea" id="RHEA:17989"/>
        <dbReference type="Rhea" id="RHEA-COMP:9863"/>
        <dbReference type="Rhea" id="RHEA-COMP:11604"/>
        <dbReference type="ChEBI" id="CHEBI:15378"/>
        <dbReference type="ChEBI" id="CHEBI:29999"/>
        <dbReference type="ChEBI" id="CHEBI:30616"/>
        <dbReference type="ChEBI" id="CHEBI:83421"/>
        <dbReference type="ChEBI" id="CHEBI:456216"/>
        <dbReference type="EC" id="2.7.11.1"/>
    </reaction>
</comment>
<feature type="compositionally biased region" description="Polar residues" evidence="17">
    <location>
        <begin position="991"/>
        <end position="1040"/>
    </location>
</feature>
<keyword evidence="7" id="KW-0547">Nucleotide-binding</keyword>
<evidence type="ECO:0000256" key="5">
    <source>
        <dbReference type="ARBA" id="ARBA00022553"/>
    </source>
</evidence>
<evidence type="ECO:0000256" key="13">
    <source>
        <dbReference type="ARBA" id="ARBA00023242"/>
    </source>
</evidence>
<feature type="region of interest" description="Disordered" evidence="17">
    <location>
        <begin position="100"/>
        <end position="257"/>
    </location>
</feature>
<evidence type="ECO:0000256" key="14">
    <source>
        <dbReference type="ARBA" id="ARBA00047899"/>
    </source>
</evidence>
<keyword evidence="11" id="KW-0805">Transcription regulation</keyword>
<keyword evidence="13" id="KW-0539">Nucleus</keyword>
<feature type="compositionally biased region" description="Polar residues" evidence="17">
    <location>
        <begin position="117"/>
        <end position="130"/>
    </location>
</feature>
<dbReference type="Pfam" id="PF00069">
    <property type="entry name" value="Pkinase"/>
    <property type="match status" value="1"/>
</dbReference>
<keyword evidence="8" id="KW-0418">Kinase</keyword>
<dbReference type="InterPro" id="IPR017441">
    <property type="entry name" value="Protein_kinase_ATP_BS"/>
</dbReference>
<proteinExistence type="inferred from homology"/>
<evidence type="ECO:0000256" key="8">
    <source>
        <dbReference type="ARBA" id="ARBA00022777"/>
    </source>
</evidence>
<evidence type="ECO:0000313" key="19">
    <source>
        <dbReference type="EMBL" id="CAD7222577.1"/>
    </source>
</evidence>
<dbReference type="EMBL" id="OB660075">
    <property type="protein sequence ID" value="CAD7222577.1"/>
    <property type="molecule type" value="Genomic_DNA"/>
</dbReference>
<accession>A0A7R8ZFT7</accession>
<evidence type="ECO:0000256" key="6">
    <source>
        <dbReference type="ARBA" id="ARBA00022679"/>
    </source>
</evidence>
<dbReference type="GO" id="GO:0004713">
    <property type="term" value="F:protein tyrosine kinase activity"/>
    <property type="evidence" value="ECO:0007669"/>
    <property type="project" value="TreeGrafter"/>
</dbReference>
<feature type="region of interest" description="Disordered" evidence="17">
    <location>
        <begin position="1153"/>
        <end position="1177"/>
    </location>
</feature>